<dbReference type="PANTHER" id="PTHR43046:SF2">
    <property type="entry name" value="8-OXO-DGTP DIPHOSPHATASE-RELATED"/>
    <property type="match status" value="1"/>
</dbReference>
<dbReference type="GO" id="GO:0016787">
    <property type="term" value="F:hydrolase activity"/>
    <property type="evidence" value="ECO:0007669"/>
    <property type="project" value="UniProtKB-KW"/>
</dbReference>
<dbReference type="PROSITE" id="PS51462">
    <property type="entry name" value="NUDIX"/>
    <property type="match status" value="1"/>
</dbReference>
<evidence type="ECO:0000256" key="2">
    <source>
        <dbReference type="ARBA" id="ARBA00022801"/>
    </source>
</evidence>
<keyword evidence="6" id="KW-1185">Reference proteome</keyword>
<reference evidence="5 6" key="1">
    <citation type="submission" date="2017-12" db="EMBL/GenBank/DDBJ databases">
        <title>Taxonomic description and draft genome of Pradoshia cofamensis Gen. nov., sp. nov., a thermotolerant bacillale isolated from anterior gut of earthworm Eisenia fetida.</title>
        <authorList>
            <person name="Saha T."/>
            <person name="Chakraborty R."/>
        </authorList>
    </citation>
    <scope>NUCLEOTIDE SEQUENCE [LARGE SCALE GENOMIC DNA]</scope>
    <source>
        <strain evidence="5 6">EAG3</strain>
    </source>
</reference>
<proteinExistence type="inferred from homology"/>
<dbReference type="PROSITE" id="PS00893">
    <property type="entry name" value="NUDIX_BOX"/>
    <property type="match status" value="1"/>
</dbReference>
<dbReference type="EMBL" id="PKOZ01000001">
    <property type="protein sequence ID" value="PQD97249.1"/>
    <property type="molecule type" value="Genomic_DNA"/>
</dbReference>
<organism evidence="5 6">
    <name type="scientific">Pradoshia eiseniae</name>
    <dbReference type="NCBI Taxonomy" id="2064768"/>
    <lineage>
        <taxon>Bacteria</taxon>
        <taxon>Bacillati</taxon>
        <taxon>Bacillota</taxon>
        <taxon>Bacilli</taxon>
        <taxon>Bacillales</taxon>
        <taxon>Bacillaceae</taxon>
        <taxon>Pradoshia</taxon>
    </lineage>
</organism>
<dbReference type="InterPro" id="IPR020084">
    <property type="entry name" value="NUDIX_hydrolase_CS"/>
</dbReference>
<evidence type="ECO:0000259" key="4">
    <source>
        <dbReference type="PROSITE" id="PS51462"/>
    </source>
</evidence>
<name>A0A2S7N5C7_9BACI</name>
<evidence type="ECO:0000256" key="3">
    <source>
        <dbReference type="RuleBase" id="RU003476"/>
    </source>
</evidence>
<evidence type="ECO:0000313" key="6">
    <source>
        <dbReference type="Proteomes" id="UP000239663"/>
    </source>
</evidence>
<dbReference type="Pfam" id="PF00293">
    <property type="entry name" value="NUDIX"/>
    <property type="match status" value="1"/>
</dbReference>
<comment type="caution">
    <text evidence="5">The sequence shown here is derived from an EMBL/GenBank/DDBJ whole genome shotgun (WGS) entry which is preliminary data.</text>
</comment>
<dbReference type="AlphaFoldDB" id="A0A2S7N5C7"/>
<gene>
    <name evidence="5" type="ORF">CYL18_02790</name>
</gene>
<feature type="domain" description="Nudix hydrolase" evidence="4">
    <location>
        <begin position="16"/>
        <end position="147"/>
    </location>
</feature>
<dbReference type="PANTHER" id="PTHR43046">
    <property type="entry name" value="GDP-MANNOSE MANNOSYL HYDROLASE"/>
    <property type="match status" value="1"/>
</dbReference>
<accession>A0A2S7N5C7</accession>
<evidence type="ECO:0000313" key="5">
    <source>
        <dbReference type="EMBL" id="PQD97249.1"/>
    </source>
</evidence>
<evidence type="ECO:0000256" key="1">
    <source>
        <dbReference type="ARBA" id="ARBA00001946"/>
    </source>
</evidence>
<dbReference type="InterPro" id="IPR000086">
    <property type="entry name" value="NUDIX_hydrolase_dom"/>
</dbReference>
<comment type="similarity">
    <text evidence="3">Belongs to the Nudix hydrolase family.</text>
</comment>
<protein>
    <submittedName>
        <fullName evidence="5">ADP-ribose pyrophosphatase</fullName>
    </submittedName>
</protein>
<dbReference type="Gene3D" id="3.90.79.10">
    <property type="entry name" value="Nucleoside Triphosphate Pyrophosphohydrolase"/>
    <property type="match status" value="1"/>
</dbReference>
<dbReference type="SUPFAM" id="SSF55811">
    <property type="entry name" value="Nudix"/>
    <property type="match status" value="1"/>
</dbReference>
<sequence>MGYIMELRKIVGSRPLLMVGASVLVVNPKENLLLQLRKDNGHWGLPGGALEVMESLEDTAIRELLEETGLSANALEFFGVFSGMEFHYIYPHGDEVYNVIAAFVCRAYEGELKAQPEEVSALRFFPLNALPEQINGPDFPVIKRFIEERG</sequence>
<keyword evidence="2 3" id="KW-0378">Hydrolase</keyword>
<dbReference type="PRINTS" id="PR00502">
    <property type="entry name" value="NUDIXFAMILY"/>
</dbReference>
<dbReference type="InterPro" id="IPR015797">
    <property type="entry name" value="NUDIX_hydrolase-like_dom_sf"/>
</dbReference>
<comment type="cofactor">
    <cofactor evidence="1">
        <name>Mg(2+)</name>
        <dbReference type="ChEBI" id="CHEBI:18420"/>
    </cofactor>
</comment>
<dbReference type="OrthoDB" id="9787476at2"/>
<dbReference type="InterPro" id="IPR020476">
    <property type="entry name" value="Nudix_hydrolase"/>
</dbReference>
<dbReference type="Proteomes" id="UP000239663">
    <property type="component" value="Unassembled WGS sequence"/>
</dbReference>
<dbReference type="CDD" id="cd04677">
    <property type="entry name" value="NUDIX_Hydrolase"/>
    <property type="match status" value="1"/>
</dbReference>